<dbReference type="SUPFAM" id="SSF51338">
    <property type="entry name" value="Composite domain of metallo-dependent hydrolases"/>
    <property type="match status" value="1"/>
</dbReference>
<evidence type="ECO:0000256" key="4">
    <source>
        <dbReference type="ARBA" id="ARBA00022801"/>
    </source>
</evidence>
<dbReference type="GO" id="GO:0046872">
    <property type="term" value="F:metal ion binding"/>
    <property type="evidence" value="ECO:0007669"/>
    <property type="project" value="UniProtKB-KW"/>
</dbReference>
<dbReference type="PANTHER" id="PTHR11647">
    <property type="entry name" value="HYDRANTOINASE/DIHYDROPYRIMIDINASE FAMILY MEMBER"/>
    <property type="match status" value="1"/>
</dbReference>
<dbReference type="InterPro" id="IPR006680">
    <property type="entry name" value="Amidohydro-rel"/>
</dbReference>
<dbReference type="InterPro" id="IPR002195">
    <property type="entry name" value="Dihydroorotase_CS"/>
</dbReference>
<dbReference type="GO" id="GO:0006508">
    <property type="term" value="P:proteolysis"/>
    <property type="evidence" value="ECO:0007669"/>
    <property type="project" value="UniProtKB-KW"/>
</dbReference>
<dbReference type="RefSeq" id="WP_237381526.1">
    <property type="nucleotide sequence ID" value="NZ_CP071793.1"/>
</dbReference>
<dbReference type="GO" id="GO:0008798">
    <property type="term" value="F:beta-aspartyl-peptidase activity"/>
    <property type="evidence" value="ECO:0007669"/>
    <property type="project" value="InterPro"/>
</dbReference>
<name>A0A8A4TN49_SULCO</name>
<evidence type="ECO:0000256" key="6">
    <source>
        <dbReference type="PIRSR" id="PIRSR001238-1"/>
    </source>
</evidence>
<dbReference type="NCBIfam" id="TIGR01975">
    <property type="entry name" value="isoAsp_dipep"/>
    <property type="match status" value="1"/>
</dbReference>
<feature type="domain" description="Amidohydrolase-related" evidence="8">
    <location>
        <begin position="51"/>
        <end position="367"/>
    </location>
</feature>
<reference evidence="9" key="1">
    <citation type="submission" date="2021-03" db="EMBL/GenBank/DDBJ databases">
        <title>Acanthopleuribacteraceae sp. M133.</title>
        <authorList>
            <person name="Wang G."/>
        </authorList>
    </citation>
    <scope>NUCLEOTIDE SEQUENCE</scope>
    <source>
        <strain evidence="9">M133</strain>
    </source>
</reference>
<evidence type="ECO:0000256" key="7">
    <source>
        <dbReference type="PIRSR" id="PIRSR001238-3"/>
    </source>
</evidence>
<feature type="binding site" evidence="7">
    <location>
        <position position="282"/>
    </location>
    <ligand>
        <name>Zn(2+)</name>
        <dbReference type="ChEBI" id="CHEBI:29105"/>
        <label>1</label>
        <note>catalytic</note>
    </ligand>
</feature>
<evidence type="ECO:0000256" key="1">
    <source>
        <dbReference type="ARBA" id="ARBA00002368"/>
    </source>
</evidence>
<comment type="function">
    <text evidence="1">Catalyzes the reversible cyclization of carbamoyl aspartate to dihydroorotate.</text>
</comment>
<accession>A0A8A4TN49</accession>
<dbReference type="InterPro" id="IPR010229">
    <property type="entry name" value="Pept_M38_dipep"/>
</dbReference>
<keyword evidence="5 7" id="KW-0862">Zinc</keyword>
<evidence type="ECO:0000256" key="5">
    <source>
        <dbReference type="PIRNR" id="PIRNR001238"/>
    </source>
</evidence>
<feature type="binding site" evidence="7">
    <location>
        <position position="223"/>
    </location>
    <ligand>
        <name>Zn(2+)</name>
        <dbReference type="ChEBI" id="CHEBI:29105"/>
        <label>2</label>
        <note>catalytic</note>
    </ligand>
</feature>
<comment type="cofactor">
    <cofactor evidence="5 7">
        <name>Zn(2+)</name>
        <dbReference type="ChEBI" id="CHEBI:29105"/>
    </cofactor>
    <text evidence="5 7">Binds 2 Zn(2+) ions per subunit.</text>
</comment>
<comment type="subcellular location">
    <subcellularLocation>
        <location evidence="5">Cytoplasm</location>
    </subcellularLocation>
</comment>
<protein>
    <recommendedName>
        <fullName evidence="5">Isoaspartyl dipeptidase</fullName>
        <ecNumber evidence="5">3.4.19.-</ecNumber>
    </recommendedName>
</protein>
<dbReference type="PANTHER" id="PTHR11647:SF1">
    <property type="entry name" value="COLLAPSIN RESPONSE MEDIATOR PROTEIN"/>
    <property type="match status" value="1"/>
</dbReference>
<feature type="binding site" evidence="7">
    <location>
        <position position="194"/>
    </location>
    <ligand>
        <name>Zn(2+)</name>
        <dbReference type="ChEBI" id="CHEBI:29105"/>
        <label>2</label>
        <note>catalytic</note>
    </ligand>
</feature>
<dbReference type="PIRSF" id="PIRSF001238">
    <property type="entry name" value="IadA"/>
    <property type="match status" value="1"/>
</dbReference>
<evidence type="ECO:0000313" key="9">
    <source>
        <dbReference type="EMBL" id="QTD51396.1"/>
    </source>
</evidence>
<dbReference type="SUPFAM" id="SSF51556">
    <property type="entry name" value="Metallo-dependent hydrolases"/>
    <property type="match status" value="1"/>
</dbReference>
<dbReference type="PROSITE" id="PS00482">
    <property type="entry name" value="DIHYDROOROTASE_1"/>
    <property type="match status" value="1"/>
</dbReference>
<dbReference type="Gene3D" id="2.30.40.10">
    <property type="entry name" value="Urease, subunit C, domain 1"/>
    <property type="match status" value="1"/>
</dbReference>
<keyword evidence="10" id="KW-1185">Reference proteome</keyword>
<organism evidence="9 10">
    <name type="scientific">Sulfidibacter corallicola</name>
    <dbReference type="NCBI Taxonomy" id="2818388"/>
    <lineage>
        <taxon>Bacteria</taxon>
        <taxon>Pseudomonadati</taxon>
        <taxon>Acidobacteriota</taxon>
        <taxon>Holophagae</taxon>
        <taxon>Acanthopleuribacterales</taxon>
        <taxon>Acanthopleuribacteraceae</taxon>
        <taxon>Sulfidibacter</taxon>
    </lineage>
</organism>
<evidence type="ECO:0000259" key="8">
    <source>
        <dbReference type="Pfam" id="PF01979"/>
    </source>
</evidence>
<dbReference type="Gene3D" id="3.20.20.140">
    <property type="entry name" value="Metal-dependent hydrolases"/>
    <property type="match status" value="1"/>
</dbReference>
<dbReference type="Pfam" id="PF01979">
    <property type="entry name" value="Amidohydro_1"/>
    <property type="match status" value="1"/>
</dbReference>
<keyword evidence="5" id="KW-0645">Protease</keyword>
<dbReference type="EC" id="3.4.19.-" evidence="5"/>
<dbReference type="GO" id="GO:0016812">
    <property type="term" value="F:hydrolase activity, acting on carbon-nitrogen (but not peptide) bonds, in cyclic amides"/>
    <property type="evidence" value="ECO:0007669"/>
    <property type="project" value="InterPro"/>
</dbReference>
<dbReference type="AlphaFoldDB" id="A0A8A4TN49"/>
<feature type="binding site" evidence="7">
    <location>
        <position position="60"/>
    </location>
    <ligand>
        <name>Zn(2+)</name>
        <dbReference type="ChEBI" id="CHEBI:29105"/>
        <label>1</label>
        <note>catalytic</note>
    </ligand>
</feature>
<gene>
    <name evidence="9" type="ORF">J3U87_02910</name>
</gene>
<evidence type="ECO:0000313" key="10">
    <source>
        <dbReference type="Proteomes" id="UP000663929"/>
    </source>
</evidence>
<feature type="active site" description="Proton acceptor" evidence="6">
    <location>
        <position position="282"/>
    </location>
</feature>
<dbReference type="InterPro" id="IPR032466">
    <property type="entry name" value="Metal_Hydrolase"/>
</dbReference>
<evidence type="ECO:0000256" key="3">
    <source>
        <dbReference type="ARBA" id="ARBA00022723"/>
    </source>
</evidence>
<proteinExistence type="inferred from homology"/>
<keyword evidence="4 5" id="KW-0378">Hydrolase</keyword>
<dbReference type="InterPro" id="IPR050378">
    <property type="entry name" value="Metallo-dep_Hydrolases_sf"/>
</dbReference>
<dbReference type="EMBL" id="CP071793">
    <property type="protein sequence ID" value="QTD51396.1"/>
    <property type="molecule type" value="Genomic_DNA"/>
</dbReference>
<dbReference type="GO" id="GO:0008237">
    <property type="term" value="F:metallopeptidase activity"/>
    <property type="evidence" value="ECO:0007669"/>
    <property type="project" value="UniProtKB-KW"/>
</dbReference>
<keyword evidence="5" id="KW-0482">Metalloprotease</keyword>
<dbReference type="Proteomes" id="UP000663929">
    <property type="component" value="Chromosome"/>
</dbReference>
<keyword evidence="3 5" id="KW-0479">Metal-binding</keyword>
<sequence>MYLLKNARIFAPRDIGVQDLFLAGTQICAMGSRLDIAGNLPVEVLDCSGRTVIPGLIDAHVHFNGAGGEAGPSSRTAPLDVGQFIEGGVTSAVGCLGMDGYFRSVRELLLKAKGLTEQGLSSWIYTGAYQIPTPTILDSVVEDIALFSEVVGVGELAISDHRSSSPTTLELVKITKQARNGGLLGGKSGMVHLHMGDEPDPFRPIHEAVETTELTYKNFYPTHINRNSHIFKDAVTYGKQGFVDLTACSYPFFPEVEVKPSRAMRELLEGGVPAAHVTISSDAGGSLPHFDEHGHCTGVDVGRPDSILREVLDAVEEGVPMEVAVQMATANPADILKLPRKGRLAVGHDADLVLLRGREIEGLWSRGRRLK</sequence>
<feature type="binding site" evidence="7">
    <location>
        <position position="62"/>
    </location>
    <ligand>
        <name>Zn(2+)</name>
        <dbReference type="ChEBI" id="CHEBI:29105"/>
        <label>1</label>
        <note>catalytic</note>
    </ligand>
</feature>
<evidence type="ECO:0000256" key="2">
    <source>
        <dbReference type="ARBA" id="ARBA00010286"/>
    </source>
</evidence>
<dbReference type="KEGG" id="scor:J3U87_02910"/>
<comment type="similarity">
    <text evidence="2">Belongs to the metallo-dependent hydrolases superfamily. DHOase family. Class I DHOase subfamily.</text>
</comment>
<comment type="similarity">
    <text evidence="5">Belongs to the peptidase M38 family.</text>
</comment>
<comment type="PTM">
    <text evidence="5">Carboxylation allows a single lysine to coordinate two zinc ions.</text>
</comment>
<comment type="function">
    <text evidence="5">Catalyzes the hydrolytic cleavage of a subset of L-isoaspartyl (L-beta-aspartyl) dipeptides. Used to degrade proteins damaged by L-isoaspartyl residues formation.</text>
</comment>
<dbReference type="InterPro" id="IPR011059">
    <property type="entry name" value="Metal-dep_hydrolase_composite"/>
</dbReference>
<dbReference type="GO" id="GO:0005737">
    <property type="term" value="C:cytoplasm"/>
    <property type="evidence" value="ECO:0007669"/>
    <property type="project" value="UniProtKB-SubCell"/>
</dbReference>